<keyword evidence="5" id="KW-1017">Isopeptide bond</keyword>
<dbReference type="GO" id="GO:0046872">
    <property type="term" value="F:metal ion binding"/>
    <property type="evidence" value="ECO:0007669"/>
    <property type="project" value="UniProtKB-KW"/>
</dbReference>
<feature type="region of interest" description="Disordered" evidence="17">
    <location>
        <begin position="259"/>
        <end position="278"/>
    </location>
</feature>
<feature type="region of interest" description="Disordered" evidence="17">
    <location>
        <begin position="159"/>
        <end position="181"/>
    </location>
</feature>
<keyword evidence="13" id="KW-0131">Cell cycle</keyword>
<evidence type="ECO:0000256" key="3">
    <source>
        <dbReference type="ARBA" id="ARBA00004584"/>
    </source>
</evidence>
<gene>
    <name evidence="19" type="primary">LOC101880332</name>
</gene>
<feature type="compositionally biased region" description="Pro residues" evidence="17">
    <location>
        <begin position="259"/>
        <end position="269"/>
    </location>
</feature>
<protein>
    <recommendedName>
        <fullName evidence="15">Protein Mis18-alpha</fullName>
    </recommendedName>
</protein>
<evidence type="ECO:0000313" key="19">
    <source>
        <dbReference type="Ensembl" id="ENSMUNP00000007230.2"/>
    </source>
</evidence>
<dbReference type="PANTHER" id="PTHR16431">
    <property type="entry name" value="NEUROGENIC PROTEIN MASTERMIND"/>
    <property type="match status" value="1"/>
</dbReference>
<evidence type="ECO:0000256" key="6">
    <source>
        <dbReference type="ARBA" id="ARBA00022553"/>
    </source>
</evidence>
<proteinExistence type="predicted"/>
<keyword evidence="9" id="KW-0498">Mitosis</keyword>
<dbReference type="GO" id="GO:0051301">
    <property type="term" value="P:cell division"/>
    <property type="evidence" value="ECO:0007669"/>
    <property type="project" value="UniProtKB-KW"/>
</dbReference>
<keyword evidence="6" id="KW-0597">Phosphoprotein</keyword>
<comment type="function">
    <text evidence="1">Required for recruitment of CENPA to centromeres and normal chromosome segregation during mitosis.</text>
</comment>
<evidence type="ECO:0000256" key="11">
    <source>
        <dbReference type="ARBA" id="ARBA00022843"/>
    </source>
</evidence>
<reference evidence="19" key="1">
    <citation type="submission" date="2020-03" db="EMBL/GenBank/DDBJ databases">
        <title>Melopsittacus undulatus (budgerigar) genome, bMelUnd1, maternal haplotype with Z.</title>
        <authorList>
            <person name="Gedman G."/>
            <person name="Mountcastle J."/>
            <person name="Haase B."/>
            <person name="Formenti G."/>
            <person name="Wright T."/>
            <person name="Apodaca J."/>
            <person name="Pelan S."/>
            <person name="Chow W."/>
            <person name="Rhie A."/>
            <person name="Howe K."/>
            <person name="Fedrigo O."/>
            <person name="Jarvis E.D."/>
        </authorList>
    </citation>
    <scope>NUCLEOTIDE SEQUENCE [LARGE SCALE GENOMIC DNA]</scope>
</reference>
<evidence type="ECO:0000256" key="4">
    <source>
        <dbReference type="ARBA" id="ARBA00022454"/>
    </source>
</evidence>
<name>A0A8C6J2E2_MELUD</name>
<dbReference type="InterPro" id="IPR004910">
    <property type="entry name" value="Yippee/Mis18/Cereblon"/>
</dbReference>
<evidence type="ECO:0000256" key="5">
    <source>
        <dbReference type="ARBA" id="ARBA00022499"/>
    </source>
</evidence>
<keyword evidence="4" id="KW-0158">Chromosome</keyword>
<evidence type="ECO:0000256" key="16">
    <source>
        <dbReference type="ARBA" id="ARBA00046705"/>
    </source>
</evidence>
<feature type="region of interest" description="Disordered" evidence="17">
    <location>
        <begin position="111"/>
        <end position="141"/>
    </location>
</feature>
<dbReference type="InterPro" id="IPR034752">
    <property type="entry name" value="Mis18"/>
</dbReference>
<evidence type="ECO:0000256" key="13">
    <source>
        <dbReference type="ARBA" id="ARBA00023306"/>
    </source>
</evidence>
<evidence type="ECO:0000259" key="18">
    <source>
        <dbReference type="PROSITE" id="PS51793"/>
    </source>
</evidence>
<dbReference type="GO" id="GO:0034080">
    <property type="term" value="P:CENP-A containing chromatin assembly"/>
    <property type="evidence" value="ECO:0007669"/>
    <property type="project" value="TreeGrafter"/>
</dbReference>
<comment type="subunit">
    <text evidence="16">Homodimer, and heterodimer with OIP5/MIS18B. Identified in a complex containing MIS18A, OIP5/MIS18B, MIS18BP1, RBBP7 and RBBP4.</text>
</comment>
<evidence type="ECO:0000256" key="14">
    <source>
        <dbReference type="ARBA" id="ARBA00023328"/>
    </source>
</evidence>
<evidence type="ECO:0000256" key="2">
    <source>
        <dbReference type="ARBA" id="ARBA00004123"/>
    </source>
</evidence>
<keyword evidence="10" id="KW-0862">Zinc</keyword>
<dbReference type="PROSITE" id="PS51793">
    <property type="entry name" value="MIS18"/>
    <property type="match status" value="1"/>
</dbReference>
<accession>A0A8V5G2V5</accession>
<comment type="subcellular location">
    <subcellularLocation>
        <location evidence="3">Chromosome</location>
        <location evidence="3">Centromere</location>
    </subcellularLocation>
    <subcellularLocation>
        <location evidence="2">Nucleus</location>
    </subcellularLocation>
</comment>
<evidence type="ECO:0000256" key="7">
    <source>
        <dbReference type="ARBA" id="ARBA00022618"/>
    </source>
</evidence>
<dbReference type="Ensembl" id="ENSMUNT00000008373.2">
    <property type="protein sequence ID" value="ENSMUNP00000007230.2"/>
    <property type="gene ID" value="ENSMUNG00000005796.2"/>
</dbReference>
<keyword evidence="14" id="KW-0137">Centromere</keyword>
<dbReference type="GO" id="GO:0000775">
    <property type="term" value="C:chromosome, centromeric region"/>
    <property type="evidence" value="ECO:0007669"/>
    <property type="project" value="UniProtKB-SubCell"/>
</dbReference>
<dbReference type="AlphaFoldDB" id="A0A8C6J2E2"/>
<keyword evidence="8" id="KW-0479">Metal-binding</keyword>
<dbReference type="GO" id="GO:0007059">
    <property type="term" value="P:chromosome segregation"/>
    <property type="evidence" value="ECO:0007669"/>
    <property type="project" value="TreeGrafter"/>
</dbReference>
<keyword evidence="20" id="KW-1185">Reference proteome</keyword>
<evidence type="ECO:0000256" key="1">
    <source>
        <dbReference type="ARBA" id="ARBA00003694"/>
    </source>
</evidence>
<sequence length="437" mass="47415">MNDVLEQPCTVLCYFFIPFTPQAMKGNAGSRTPLRQTSGRCFGPQQLCASAALKTGFTQPHRAACAKRRRTPQPAAGCTTKAPLAVLQLRRPGLLRGPCLWRRKQPFGAASRARCTASQHSEPGARHTNTARKAPSGLKAACKAPHAPSRCRAANRPLCAQPRPMGAHPRPSPSSLPTIARRGVPMRCVATSGLTTGLFPTRAPSRESVTAASGAGCSKAMAGRRRSLRGVVADLDSSLSQVEMGDVWVPARYYYPYPPPSPSPTPSPPEQQSRSEDENEALTKPMVFLCAGCRRPVGDTLSWVTNDEEEGCILLRSAAKSVSVDVERQLSKRPGECGCMIEVLFCSGCSMVLGRIYRCTPKHLDYKRDLFCFSVDSLESYVLGSSEKQAVTEDEPLTLESRAVMEETLRRVDTVLKFLETKVAAVESSMACLRKGV</sequence>
<dbReference type="GO" id="GO:0005634">
    <property type="term" value="C:nucleus"/>
    <property type="evidence" value="ECO:0007669"/>
    <property type="project" value="UniProtKB-SubCell"/>
</dbReference>
<reference evidence="19" key="3">
    <citation type="submission" date="2025-09" db="UniProtKB">
        <authorList>
            <consortium name="Ensembl"/>
        </authorList>
    </citation>
    <scope>IDENTIFICATION</scope>
</reference>
<reference evidence="19" key="2">
    <citation type="submission" date="2025-08" db="UniProtKB">
        <authorList>
            <consortium name="Ensembl"/>
        </authorList>
    </citation>
    <scope>IDENTIFICATION</scope>
</reference>
<accession>A0A8C6J2E2</accession>
<evidence type="ECO:0000256" key="9">
    <source>
        <dbReference type="ARBA" id="ARBA00022776"/>
    </source>
</evidence>
<keyword evidence="12" id="KW-0539">Nucleus</keyword>
<dbReference type="Proteomes" id="UP000694405">
    <property type="component" value="Chromosome 2"/>
</dbReference>
<evidence type="ECO:0000256" key="8">
    <source>
        <dbReference type="ARBA" id="ARBA00022723"/>
    </source>
</evidence>
<dbReference type="Pfam" id="PF03226">
    <property type="entry name" value="Yippee-Mis18"/>
    <property type="match status" value="1"/>
</dbReference>
<evidence type="ECO:0000313" key="20">
    <source>
        <dbReference type="Proteomes" id="UP000694405"/>
    </source>
</evidence>
<feature type="domain" description="Mis18" evidence="18">
    <location>
        <begin position="285"/>
        <end position="383"/>
    </location>
</feature>
<keyword evidence="11" id="KW-0832">Ubl conjugation</keyword>
<evidence type="ECO:0000256" key="17">
    <source>
        <dbReference type="SAM" id="MobiDB-lite"/>
    </source>
</evidence>
<evidence type="ECO:0000256" key="12">
    <source>
        <dbReference type="ARBA" id="ARBA00023242"/>
    </source>
</evidence>
<evidence type="ECO:0000256" key="10">
    <source>
        <dbReference type="ARBA" id="ARBA00022833"/>
    </source>
</evidence>
<dbReference type="GO" id="GO:0000785">
    <property type="term" value="C:chromatin"/>
    <property type="evidence" value="ECO:0007669"/>
    <property type="project" value="TreeGrafter"/>
</dbReference>
<keyword evidence="7" id="KW-0132">Cell division</keyword>
<organism evidence="19 20">
    <name type="scientific">Melopsittacus undulatus</name>
    <name type="common">Budgerigar</name>
    <name type="synonym">Psittacus undulatus</name>
    <dbReference type="NCBI Taxonomy" id="13146"/>
    <lineage>
        <taxon>Eukaryota</taxon>
        <taxon>Metazoa</taxon>
        <taxon>Chordata</taxon>
        <taxon>Craniata</taxon>
        <taxon>Vertebrata</taxon>
        <taxon>Euteleostomi</taxon>
        <taxon>Archelosauria</taxon>
        <taxon>Archosauria</taxon>
        <taxon>Dinosauria</taxon>
        <taxon>Saurischia</taxon>
        <taxon>Theropoda</taxon>
        <taxon>Coelurosauria</taxon>
        <taxon>Aves</taxon>
        <taxon>Neognathae</taxon>
        <taxon>Neoaves</taxon>
        <taxon>Telluraves</taxon>
        <taxon>Australaves</taxon>
        <taxon>Psittaciformes</taxon>
        <taxon>Psittaculidae</taxon>
        <taxon>Melopsittacus</taxon>
    </lineage>
</organism>
<evidence type="ECO:0000256" key="15">
    <source>
        <dbReference type="ARBA" id="ARBA00039650"/>
    </source>
</evidence>
<dbReference type="PANTHER" id="PTHR16431:SF2">
    <property type="entry name" value="PROTEIN MIS18-ALPHA"/>
    <property type="match status" value="1"/>
</dbReference>